<evidence type="ECO:0000256" key="4">
    <source>
        <dbReference type="SAM" id="MobiDB-lite"/>
    </source>
</evidence>
<dbReference type="PANTHER" id="PTHR11686:SF9">
    <property type="entry name" value="RE13973P"/>
    <property type="match status" value="1"/>
</dbReference>
<dbReference type="AlphaFoldDB" id="A0A5J9UDV5"/>
<comment type="function">
    <text evidence="3">Cleaves the gamma-glutamyl peptide bond of glutathione and glutathione conjugates.</text>
</comment>
<dbReference type="OrthoDB" id="2015213at2759"/>
<dbReference type="UniPathway" id="UPA00204"/>
<sequence>MAATGGGGALRGPLLDFGAEDEKAALRGRRGRPWTALSIAAALLLLAGIVLFLSSVGEGPDGGAADGGGVRRLSPHEAESEVGAAAADDARCSEVGAAALRAGGHAVDAAVAAALCLGVVHPMSSGVGGGAFIVVRDAASGKAVAFDARETAPAKATPDMYARDPSAKYLGALAMGVPGELAGLHAAWSRYGRLPWKSLFAPAIALARDGFEVVPYVARALKSNEAEVLADPGLRGVFAAPSGRRVLAAGETCRNPALAAALERVAEDGVAAFYGGAVGESLARDVAAAGGIVTVDDLSGYKVEVGDAMRADAVGYTFLGMPPPSSGTVGMTLVSASLSTFIIGYLMLNILGGYKSLEFLKGFLGVHRLIEAIKHMLAVRMDLGDPDYVNVSGSVTEMLSPPFADKIRGRIVDNTTFPPSYYMPKWSQLRDQGTSHLCVVDSDRNAVAVTTTVNYVFGAMVLSPSTGIVLNNEMDDFSVPGERTPDELPPAPANFIAPGKRPLSSMTPLIILKACPMSCIHLNGQLAGVVGGSGGTNIIATVTQVFLNHFVVGMDPLAAVSHPRVYHKLIPNVVRYENYTVTDGEVIALSDGAVEFLKQRGHRLESTSSGAVCQFIVQHLPEPVGVDGVFHGRLTAVSDPRKDGSPAGL</sequence>
<feature type="binding site" evidence="2">
    <location>
        <position position="535"/>
    </location>
    <ligand>
        <name>L-glutamate</name>
        <dbReference type="ChEBI" id="CHEBI:29985"/>
    </ligand>
</feature>
<evidence type="ECO:0000256" key="2">
    <source>
        <dbReference type="PIRSR" id="PIRSR600101-2"/>
    </source>
</evidence>
<dbReference type="EC" id="3.4.19.13" evidence="3"/>
<gene>
    <name evidence="6" type="ORF">EJB05_31554</name>
</gene>
<dbReference type="EMBL" id="RWGY01000026">
    <property type="protein sequence ID" value="TVU21883.1"/>
    <property type="molecule type" value="Genomic_DNA"/>
</dbReference>
<keyword evidence="3" id="KW-0012">Acyltransferase</keyword>
<dbReference type="EC" id="2.3.2.2" evidence="3"/>
<keyword evidence="5" id="KW-0472">Membrane</keyword>
<dbReference type="NCBIfam" id="TIGR00066">
    <property type="entry name" value="g_glut_trans"/>
    <property type="match status" value="1"/>
</dbReference>
<feature type="binding site" evidence="2">
    <location>
        <position position="149"/>
    </location>
    <ligand>
        <name>L-glutamate</name>
        <dbReference type="ChEBI" id="CHEBI:29985"/>
    </ligand>
</feature>
<feature type="active site" description="Nucleophile" evidence="1">
    <location>
        <position position="434"/>
    </location>
</feature>
<organism evidence="6 7">
    <name type="scientific">Eragrostis curvula</name>
    <name type="common">weeping love grass</name>
    <dbReference type="NCBI Taxonomy" id="38414"/>
    <lineage>
        <taxon>Eukaryota</taxon>
        <taxon>Viridiplantae</taxon>
        <taxon>Streptophyta</taxon>
        <taxon>Embryophyta</taxon>
        <taxon>Tracheophyta</taxon>
        <taxon>Spermatophyta</taxon>
        <taxon>Magnoliopsida</taxon>
        <taxon>Liliopsida</taxon>
        <taxon>Poales</taxon>
        <taxon>Poaceae</taxon>
        <taxon>PACMAD clade</taxon>
        <taxon>Chloridoideae</taxon>
        <taxon>Eragrostideae</taxon>
        <taxon>Eragrostidinae</taxon>
        <taxon>Eragrostis</taxon>
    </lineage>
</organism>
<feature type="binding site" evidence="2">
    <location>
        <begin position="504"/>
        <end position="505"/>
    </location>
    <ligand>
        <name>L-glutamate</name>
        <dbReference type="ChEBI" id="CHEBI:29985"/>
    </ligand>
</feature>
<feature type="binding site" evidence="2">
    <location>
        <position position="476"/>
    </location>
    <ligand>
        <name>L-glutamate</name>
        <dbReference type="ChEBI" id="CHEBI:29985"/>
    </ligand>
</feature>
<comment type="caution">
    <text evidence="6">The sequence shown here is derived from an EMBL/GenBank/DDBJ whole genome shotgun (WGS) entry which is preliminary data.</text>
</comment>
<dbReference type="GO" id="GO:0005886">
    <property type="term" value="C:plasma membrane"/>
    <property type="evidence" value="ECO:0007669"/>
    <property type="project" value="TreeGrafter"/>
</dbReference>
<dbReference type="GO" id="GO:0036374">
    <property type="term" value="F:glutathione hydrolase activity"/>
    <property type="evidence" value="ECO:0007669"/>
    <property type="project" value="UniProtKB-UniRule"/>
</dbReference>
<dbReference type="Gene3D" id="3.60.20.40">
    <property type="match status" value="1"/>
</dbReference>
<feature type="transmembrane region" description="Helical" evidence="5">
    <location>
        <begin position="34"/>
        <end position="53"/>
    </location>
</feature>
<evidence type="ECO:0000256" key="3">
    <source>
        <dbReference type="RuleBase" id="RU368068"/>
    </source>
</evidence>
<comment type="catalytic activity">
    <reaction evidence="3">
        <text>an N-terminal (5-L-glutamyl)-[peptide] + an alpha-amino acid = 5-L-glutamyl amino acid + an N-terminal L-alpha-aminoacyl-[peptide]</text>
        <dbReference type="Rhea" id="RHEA:23904"/>
        <dbReference type="Rhea" id="RHEA-COMP:9780"/>
        <dbReference type="Rhea" id="RHEA-COMP:9795"/>
        <dbReference type="ChEBI" id="CHEBI:77644"/>
        <dbReference type="ChEBI" id="CHEBI:78597"/>
        <dbReference type="ChEBI" id="CHEBI:78599"/>
        <dbReference type="ChEBI" id="CHEBI:78608"/>
        <dbReference type="EC" id="2.3.2.2"/>
    </reaction>
</comment>
<keyword evidence="5" id="KW-1133">Transmembrane helix</keyword>
<name>A0A5J9UDV5_9POAL</name>
<keyword evidence="3" id="KW-0808">Transferase</keyword>
<dbReference type="Proteomes" id="UP000324897">
    <property type="component" value="Unassembled WGS sequence"/>
</dbReference>
<proteinExistence type="predicted"/>
<dbReference type="InterPro" id="IPR043137">
    <property type="entry name" value="GGT_ssub_C"/>
</dbReference>
<dbReference type="PRINTS" id="PR01210">
    <property type="entry name" value="GGTRANSPTASE"/>
</dbReference>
<dbReference type="InterPro" id="IPR043138">
    <property type="entry name" value="GGT_lsub"/>
</dbReference>
<feature type="region of interest" description="Disordered" evidence="4">
    <location>
        <begin position="64"/>
        <end position="85"/>
    </location>
</feature>
<dbReference type="Gene3D" id="1.10.246.130">
    <property type="match status" value="1"/>
</dbReference>
<keyword evidence="7" id="KW-1185">Reference proteome</keyword>
<protein>
    <recommendedName>
        <fullName evidence="3">Glutathione hydrolase</fullName>
        <ecNumber evidence="3">2.3.2.2</ecNumber>
        <ecNumber evidence="3">3.4.19.13</ecNumber>
    </recommendedName>
    <alternativeName>
        <fullName evidence="3">Gamma-glutamyltransferase</fullName>
    </alternativeName>
    <alternativeName>
        <fullName evidence="3">Gamma-glutamyltranspeptidase</fullName>
    </alternativeName>
</protein>
<dbReference type="GO" id="GO:0006751">
    <property type="term" value="P:glutathione catabolic process"/>
    <property type="evidence" value="ECO:0007669"/>
    <property type="project" value="UniProtKB-UniRule"/>
</dbReference>
<comment type="pathway">
    <text evidence="3">Sulfur metabolism; glutathione metabolism.</text>
</comment>
<keyword evidence="5" id="KW-0812">Transmembrane</keyword>
<reference evidence="6 7" key="1">
    <citation type="journal article" date="2019" name="Sci. Rep.">
        <title>A high-quality genome of Eragrostis curvula grass provides insights into Poaceae evolution and supports new strategies to enhance forage quality.</title>
        <authorList>
            <person name="Carballo J."/>
            <person name="Santos B.A.C.M."/>
            <person name="Zappacosta D."/>
            <person name="Garbus I."/>
            <person name="Selva J.P."/>
            <person name="Gallo C.A."/>
            <person name="Diaz A."/>
            <person name="Albertini E."/>
            <person name="Caccamo M."/>
            <person name="Echenique V."/>
        </authorList>
    </citation>
    <scope>NUCLEOTIDE SEQUENCE [LARGE SCALE GENOMIC DNA]</scope>
    <source>
        <strain evidence="7">cv. Victoria</strain>
        <tissue evidence="6">Leaf</tissue>
    </source>
</reference>
<dbReference type="Pfam" id="PF01019">
    <property type="entry name" value="G_glu_transpept"/>
    <property type="match status" value="1"/>
</dbReference>
<dbReference type="SUPFAM" id="SSF56235">
    <property type="entry name" value="N-terminal nucleophile aminohydrolases (Ntn hydrolases)"/>
    <property type="match status" value="1"/>
</dbReference>
<dbReference type="GO" id="GO:0103068">
    <property type="term" value="F:leukotriene C4 gamma-glutamyl transferase activity"/>
    <property type="evidence" value="ECO:0007669"/>
    <property type="project" value="UniProtKB-EC"/>
</dbReference>
<keyword evidence="3" id="KW-0378">Hydrolase</keyword>
<accession>A0A5J9UDV5</accession>
<evidence type="ECO:0000256" key="1">
    <source>
        <dbReference type="PIRSR" id="PIRSR600101-1"/>
    </source>
</evidence>
<feature type="non-terminal residue" evidence="6">
    <location>
        <position position="1"/>
    </location>
</feature>
<evidence type="ECO:0000313" key="7">
    <source>
        <dbReference type="Proteomes" id="UP000324897"/>
    </source>
</evidence>
<evidence type="ECO:0000313" key="6">
    <source>
        <dbReference type="EMBL" id="TVU21883.1"/>
    </source>
</evidence>
<dbReference type="Gramene" id="TVU21883">
    <property type="protein sequence ID" value="TVU21883"/>
    <property type="gene ID" value="EJB05_31554"/>
</dbReference>
<comment type="catalytic activity">
    <reaction evidence="3">
        <text>an S-substituted glutathione + H2O = an S-substituted L-cysteinylglycine + L-glutamate</text>
        <dbReference type="Rhea" id="RHEA:59468"/>
        <dbReference type="ChEBI" id="CHEBI:15377"/>
        <dbReference type="ChEBI" id="CHEBI:29985"/>
        <dbReference type="ChEBI" id="CHEBI:90779"/>
        <dbReference type="ChEBI" id="CHEBI:143103"/>
        <dbReference type="EC" id="3.4.19.13"/>
    </reaction>
</comment>
<dbReference type="PANTHER" id="PTHR11686">
    <property type="entry name" value="GAMMA GLUTAMYL TRANSPEPTIDASE"/>
    <property type="match status" value="1"/>
</dbReference>
<comment type="catalytic activity">
    <reaction evidence="3">
        <text>glutathione + H2O = L-cysteinylglycine + L-glutamate</text>
        <dbReference type="Rhea" id="RHEA:28807"/>
        <dbReference type="ChEBI" id="CHEBI:15377"/>
        <dbReference type="ChEBI" id="CHEBI:29985"/>
        <dbReference type="ChEBI" id="CHEBI:57925"/>
        <dbReference type="ChEBI" id="CHEBI:61694"/>
        <dbReference type="EC" id="3.4.19.13"/>
    </reaction>
</comment>
<dbReference type="InterPro" id="IPR000101">
    <property type="entry name" value="GGT_peptidase"/>
</dbReference>
<evidence type="ECO:0000256" key="5">
    <source>
        <dbReference type="SAM" id="Phobius"/>
    </source>
</evidence>
<dbReference type="FunFam" id="1.10.246.130:FF:000001">
    <property type="entry name" value="Gamma-glutamyltransferase 5 isoform 1"/>
    <property type="match status" value="1"/>
</dbReference>
<dbReference type="InterPro" id="IPR029055">
    <property type="entry name" value="Ntn_hydrolases_N"/>
</dbReference>
<feature type="binding site" evidence="2">
    <location>
        <begin position="452"/>
        <end position="454"/>
    </location>
    <ligand>
        <name>L-glutamate</name>
        <dbReference type="ChEBI" id="CHEBI:29985"/>
    </ligand>
</feature>